<gene>
    <name evidence="1" type="ORF">PISS_a3367</name>
</gene>
<dbReference type="EMBL" id="CP011030">
    <property type="protein sequence ID" value="ATC92046.1"/>
    <property type="molecule type" value="Genomic_DNA"/>
</dbReference>
<evidence type="ECO:0000313" key="2">
    <source>
        <dbReference type="Proteomes" id="UP000217258"/>
    </source>
</evidence>
<accession>A0ABM6N792</accession>
<protein>
    <submittedName>
        <fullName evidence="1">Uncharacterized protein</fullName>
    </submittedName>
</protein>
<name>A0ABM6N792_9GAMM</name>
<reference evidence="1 2" key="1">
    <citation type="submission" date="2015-06" db="EMBL/GenBank/DDBJ databases">
        <authorList>
            <person name="Xie B.-B."/>
            <person name="Rong J.-C."/>
            <person name="Qin Q.-L."/>
            <person name="Zhang Y.-Z."/>
        </authorList>
    </citation>
    <scope>NUCLEOTIDE SEQUENCE [LARGE SCALE GENOMIC DNA]</scope>
    <source>
        <strain evidence="1 2">KMM 3549</strain>
    </source>
</reference>
<keyword evidence="2" id="KW-1185">Reference proteome</keyword>
<sequence>MLAAQCLTYQMYDYMLLSASPIINKITKYFINKQIYSAFLS</sequence>
<dbReference type="Proteomes" id="UP000217258">
    <property type="component" value="Chromosome I"/>
</dbReference>
<evidence type="ECO:0000313" key="1">
    <source>
        <dbReference type="EMBL" id="ATC92046.1"/>
    </source>
</evidence>
<proteinExistence type="predicted"/>
<organism evidence="1 2">
    <name type="scientific">Pseudoalteromonas issachenkonii</name>
    <dbReference type="NCBI Taxonomy" id="152297"/>
    <lineage>
        <taxon>Bacteria</taxon>
        <taxon>Pseudomonadati</taxon>
        <taxon>Pseudomonadota</taxon>
        <taxon>Gammaproteobacteria</taxon>
        <taxon>Alteromonadales</taxon>
        <taxon>Pseudoalteromonadaceae</taxon>
        <taxon>Pseudoalteromonas</taxon>
    </lineage>
</organism>